<dbReference type="AlphaFoldDB" id="A0A7H0H2T6"/>
<evidence type="ECO:0000313" key="2">
    <source>
        <dbReference type="EMBL" id="QNP54852.1"/>
    </source>
</evidence>
<proteinExistence type="predicted"/>
<organism evidence="2 3">
    <name type="scientific">Tessaracoccus defluvii</name>
    <dbReference type="NCBI Taxonomy" id="1285901"/>
    <lineage>
        <taxon>Bacteria</taxon>
        <taxon>Bacillati</taxon>
        <taxon>Actinomycetota</taxon>
        <taxon>Actinomycetes</taxon>
        <taxon>Propionibacteriales</taxon>
        <taxon>Propionibacteriaceae</taxon>
        <taxon>Tessaracoccus</taxon>
    </lineage>
</organism>
<dbReference type="KEGG" id="tdf:H9L22_11125"/>
<protein>
    <submittedName>
        <fullName evidence="2">Uncharacterized protein</fullName>
    </submittedName>
</protein>
<keyword evidence="1" id="KW-0472">Membrane</keyword>
<reference evidence="2 3" key="1">
    <citation type="submission" date="2020-08" db="EMBL/GenBank/DDBJ databases">
        <title>Genome sequence of Tessaracoccus defluvii JCM 17540T.</title>
        <authorList>
            <person name="Hyun D.-W."/>
            <person name="Bae J.-W."/>
        </authorList>
    </citation>
    <scope>NUCLEOTIDE SEQUENCE [LARGE SCALE GENOMIC DNA]</scope>
    <source>
        <strain evidence="2 3">JCM 17540</strain>
    </source>
</reference>
<accession>A0A7H0H2T6</accession>
<gene>
    <name evidence="2" type="ORF">H9L22_11125</name>
</gene>
<keyword evidence="3" id="KW-1185">Reference proteome</keyword>
<evidence type="ECO:0000313" key="3">
    <source>
        <dbReference type="Proteomes" id="UP000516117"/>
    </source>
</evidence>
<evidence type="ECO:0000256" key="1">
    <source>
        <dbReference type="SAM" id="Phobius"/>
    </source>
</evidence>
<feature type="transmembrane region" description="Helical" evidence="1">
    <location>
        <begin position="172"/>
        <end position="191"/>
    </location>
</feature>
<keyword evidence="1" id="KW-1133">Transmembrane helix</keyword>
<feature type="transmembrane region" description="Helical" evidence="1">
    <location>
        <begin position="33"/>
        <end position="54"/>
    </location>
</feature>
<dbReference type="RefSeq" id="WP_187719988.1">
    <property type="nucleotide sequence ID" value="NZ_BAABBL010000004.1"/>
</dbReference>
<name>A0A7H0H2T6_9ACTN</name>
<sequence length="192" mass="19993">MPNHWSRALGQVPASGFRLHGVVIDGSPVHTGAAFPVSAVKVAVLVMMAGLLIAYRDLVTLMILELTLAFLPVLLLAVVGFVVMARLGSGCLGHLLGGALVGGLSRPRTEPDGWDLVIEADDGLVHARVAAVIPLSEGDEVEISGPNLRGVKQAWLLRRVAPATAVRLGRGIFGMGLALTAGVLLFALMLIA</sequence>
<keyword evidence="1" id="KW-0812">Transmembrane</keyword>
<dbReference type="Proteomes" id="UP000516117">
    <property type="component" value="Chromosome"/>
</dbReference>
<dbReference type="EMBL" id="CP060789">
    <property type="protein sequence ID" value="QNP54852.1"/>
    <property type="molecule type" value="Genomic_DNA"/>
</dbReference>
<feature type="transmembrane region" description="Helical" evidence="1">
    <location>
        <begin position="66"/>
        <end position="87"/>
    </location>
</feature>